<dbReference type="Proteomes" id="UP000018817">
    <property type="component" value="Unassembled WGS sequence"/>
</dbReference>
<dbReference type="VEuPathDB" id="FungiDB:PPTG_04086"/>
<organism evidence="2 3">
    <name type="scientific">Phytophthora nicotianae (strain INRA-310)</name>
    <name type="common">Phytophthora parasitica</name>
    <dbReference type="NCBI Taxonomy" id="761204"/>
    <lineage>
        <taxon>Eukaryota</taxon>
        <taxon>Sar</taxon>
        <taxon>Stramenopiles</taxon>
        <taxon>Oomycota</taxon>
        <taxon>Peronosporomycetes</taxon>
        <taxon>Peronosporales</taxon>
        <taxon>Peronosporaceae</taxon>
        <taxon>Phytophthora</taxon>
    </lineage>
</organism>
<name>W2QZT5_PHYN3</name>
<dbReference type="GeneID" id="20174204"/>
<sequence>MSGTLRDVAYTDEMNAVLGMTTRWVAEAIKSQFDVAMGGEIADSCAFRDNGAHVTVSRNGREYLLEKESWKCDCGFSQTMQLPCRHAWCTERRVETRLSSLTEQLRPGTFRCFPGIAQVPNRWFGRSRCSLEHLTEIPESFVAKIFKAKGGDSTTATALSEPEKYRRAQQTFARIGSELARLDDGETALEELDRWWYNLRQRAGVAVPTGEEDEHVHNHEDDDQHGEGETETLPVRCRQVGATVVPWLKTARLHAPILMNQLNGLKGGSVPVALVPTIRLSGKVRRAGRPNLNRVQVKEKSRVAHKEYNQGMRLRVLLRGSDVCDVVTTLREIRPGVSEVGSYLATHEVKTSASKRTPKWSIEDNFVPSRVRFRLPEEVISNALNLLKTEIRDGDTEIELEQLEAMQWLWNLQSACREAVLSCTWLTRSVKEVEDDTSPAHVAFLQILECWPYAALKEFGFDLSYAAIFCLRDSQWLNDTVMRAVAVSLSRFKNNQTVMLPPPTSDGQRGDILQEKAIRSIARAVASRPFVLMPVNLGGVRWAGLP</sequence>
<dbReference type="EMBL" id="KI669566">
    <property type="protein sequence ID" value="ETN18496.1"/>
    <property type="molecule type" value="Genomic_DNA"/>
</dbReference>
<gene>
    <name evidence="2" type="ORF">PPTG_04086</name>
</gene>
<protein>
    <recommendedName>
        <fullName evidence="4">SWIM-type domain-containing protein</fullName>
    </recommendedName>
</protein>
<feature type="region of interest" description="Disordered" evidence="1">
    <location>
        <begin position="208"/>
        <end position="232"/>
    </location>
</feature>
<evidence type="ECO:0008006" key="4">
    <source>
        <dbReference type="Google" id="ProtNLM"/>
    </source>
</evidence>
<accession>W2QZT5</accession>
<evidence type="ECO:0000313" key="2">
    <source>
        <dbReference type="EMBL" id="ETN18496.1"/>
    </source>
</evidence>
<dbReference type="RefSeq" id="XP_008896159.1">
    <property type="nucleotide sequence ID" value="XM_008897911.1"/>
</dbReference>
<evidence type="ECO:0000313" key="3">
    <source>
        <dbReference type="Proteomes" id="UP000018817"/>
    </source>
</evidence>
<dbReference type="AlphaFoldDB" id="W2QZT5"/>
<reference evidence="2 3" key="2">
    <citation type="submission" date="2013-11" db="EMBL/GenBank/DDBJ databases">
        <title>The Genome Sequence of Phytophthora parasitica INRA-310.</title>
        <authorList>
            <consortium name="The Broad Institute Genomics Platform"/>
            <person name="Russ C."/>
            <person name="Tyler B."/>
            <person name="Panabieres F."/>
            <person name="Shan W."/>
            <person name="Tripathy S."/>
            <person name="Grunwald N."/>
            <person name="Machado M."/>
            <person name="Johnson C.S."/>
            <person name="Arredondo F."/>
            <person name="Hong C."/>
            <person name="Coffey M."/>
            <person name="Young S.K."/>
            <person name="Zeng Q."/>
            <person name="Gargeya S."/>
            <person name="Fitzgerald M."/>
            <person name="Abouelleil A."/>
            <person name="Alvarado L."/>
            <person name="Chapman S.B."/>
            <person name="Gainer-Dewar J."/>
            <person name="Goldberg J."/>
            <person name="Griggs A."/>
            <person name="Gujja S."/>
            <person name="Hansen M."/>
            <person name="Howarth C."/>
            <person name="Imamovic A."/>
            <person name="Ireland A."/>
            <person name="Larimer J."/>
            <person name="McCowan C."/>
            <person name="Murphy C."/>
            <person name="Pearson M."/>
            <person name="Poon T.W."/>
            <person name="Priest M."/>
            <person name="Roberts A."/>
            <person name="Saif S."/>
            <person name="Shea T."/>
            <person name="Sykes S."/>
            <person name="Wortman J."/>
            <person name="Nusbaum C."/>
            <person name="Birren B."/>
        </authorList>
    </citation>
    <scope>NUCLEOTIDE SEQUENCE [LARGE SCALE GENOMIC DNA]</scope>
    <source>
        <strain evidence="2 3">INRA-310</strain>
    </source>
</reference>
<feature type="compositionally biased region" description="Basic and acidic residues" evidence="1">
    <location>
        <begin position="214"/>
        <end position="228"/>
    </location>
</feature>
<proteinExistence type="predicted"/>
<evidence type="ECO:0000256" key="1">
    <source>
        <dbReference type="SAM" id="MobiDB-lite"/>
    </source>
</evidence>
<dbReference type="OMA" id="HVHNHED"/>
<reference evidence="3" key="1">
    <citation type="submission" date="2011-12" db="EMBL/GenBank/DDBJ databases">
        <authorList>
            <consortium name="The Broad Institute Genome Sequencing Platform"/>
            <person name="Russ C."/>
            <person name="Tyler B."/>
            <person name="Panabieres F."/>
            <person name="Shan W."/>
            <person name="Tripathy S."/>
            <person name="Grunwald N."/>
            <person name="Machado M."/>
            <person name="Young S.K."/>
            <person name="Zeng Q."/>
            <person name="Gargeya S."/>
            <person name="Fitzgerald M."/>
            <person name="Haas B."/>
            <person name="Abouelleil A."/>
            <person name="Alvarado L."/>
            <person name="Arachchi H.M."/>
            <person name="Berlin A."/>
            <person name="Chapman S.B."/>
            <person name="Gearin G."/>
            <person name="Goldberg J."/>
            <person name="Griggs A."/>
            <person name="Gujja S."/>
            <person name="Hansen M."/>
            <person name="Heiman D."/>
            <person name="Howarth C."/>
            <person name="Larimer J."/>
            <person name="Lui A."/>
            <person name="MacDonald P.J.P."/>
            <person name="McCowen C."/>
            <person name="Montmayeur A."/>
            <person name="Murphy C."/>
            <person name="Neiman D."/>
            <person name="Pearson M."/>
            <person name="Priest M."/>
            <person name="Roberts A."/>
            <person name="Saif S."/>
            <person name="Shea T."/>
            <person name="Sisk P."/>
            <person name="Stolte C."/>
            <person name="Sykes S."/>
            <person name="Wortman J."/>
            <person name="Nusbaum C."/>
            <person name="Birren B."/>
        </authorList>
    </citation>
    <scope>NUCLEOTIDE SEQUENCE [LARGE SCALE GENOMIC DNA]</scope>
    <source>
        <strain evidence="3">INRA-310</strain>
    </source>
</reference>